<protein>
    <submittedName>
        <fullName evidence="6">Glutamate transport system substrate-binding protein</fullName>
    </submittedName>
</protein>
<dbReference type="SUPFAM" id="SSF53850">
    <property type="entry name" value="Periplasmic binding protein-like II"/>
    <property type="match status" value="1"/>
</dbReference>
<feature type="domain" description="Solute-binding protein family 3/N-terminal" evidence="5">
    <location>
        <begin position="57"/>
        <end position="281"/>
    </location>
</feature>
<feature type="chain" id="PRO_5032709969" evidence="4">
    <location>
        <begin position="29"/>
        <end position="295"/>
    </location>
</feature>
<dbReference type="InterPro" id="IPR001638">
    <property type="entry name" value="Solute-binding_3/MltF_N"/>
</dbReference>
<dbReference type="GO" id="GO:0006865">
    <property type="term" value="P:amino acid transport"/>
    <property type="evidence" value="ECO:0007669"/>
    <property type="project" value="TreeGrafter"/>
</dbReference>
<keyword evidence="7" id="KW-1185">Reference proteome</keyword>
<reference evidence="6 7" key="1">
    <citation type="submission" date="2020-08" db="EMBL/GenBank/DDBJ databases">
        <title>Sequencing the genomes of 1000 actinobacteria strains.</title>
        <authorList>
            <person name="Klenk H.-P."/>
        </authorList>
    </citation>
    <scope>NUCLEOTIDE SEQUENCE [LARGE SCALE GENOMIC DNA]</scope>
    <source>
        <strain evidence="6 7">DSM 45582</strain>
    </source>
</reference>
<keyword evidence="3 4" id="KW-0732">Signal</keyword>
<gene>
    <name evidence="6" type="ORF">BJ969_003568</name>
</gene>
<accession>A0A840NEY0</accession>
<dbReference type="RefSeq" id="WP_221315860.1">
    <property type="nucleotide sequence ID" value="NZ_JACHIV010000001.1"/>
</dbReference>
<organism evidence="6 7">
    <name type="scientific">Saccharopolyspora gloriosae</name>
    <dbReference type="NCBI Taxonomy" id="455344"/>
    <lineage>
        <taxon>Bacteria</taxon>
        <taxon>Bacillati</taxon>
        <taxon>Actinomycetota</taxon>
        <taxon>Actinomycetes</taxon>
        <taxon>Pseudonocardiales</taxon>
        <taxon>Pseudonocardiaceae</taxon>
        <taxon>Saccharopolyspora</taxon>
    </lineage>
</organism>
<dbReference type="SMART" id="SM00062">
    <property type="entry name" value="PBPb"/>
    <property type="match status" value="1"/>
</dbReference>
<dbReference type="CDD" id="cd13690">
    <property type="entry name" value="PBP2_GluB"/>
    <property type="match status" value="1"/>
</dbReference>
<evidence type="ECO:0000256" key="4">
    <source>
        <dbReference type="SAM" id="SignalP"/>
    </source>
</evidence>
<evidence type="ECO:0000259" key="5">
    <source>
        <dbReference type="SMART" id="SM00062"/>
    </source>
</evidence>
<dbReference type="PANTHER" id="PTHR30085:SF6">
    <property type="entry name" value="ABC TRANSPORTER GLUTAMINE-BINDING PROTEIN GLNH"/>
    <property type="match status" value="1"/>
</dbReference>
<evidence type="ECO:0000313" key="6">
    <source>
        <dbReference type="EMBL" id="MBB5070480.1"/>
    </source>
</evidence>
<evidence type="ECO:0000256" key="3">
    <source>
        <dbReference type="ARBA" id="ARBA00022729"/>
    </source>
</evidence>
<dbReference type="EMBL" id="JACHIV010000001">
    <property type="protein sequence ID" value="MBB5070480.1"/>
    <property type="molecule type" value="Genomic_DNA"/>
</dbReference>
<dbReference type="GO" id="GO:0030288">
    <property type="term" value="C:outer membrane-bounded periplasmic space"/>
    <property type="evidence" value="ECO:0007669"/>
    <property type="project" value="TreeGrafter"/>
</dbReference>
<dbReference type="AlphaFoldDB" id="A0A840NEY0"/>
<evidence type="ECO:0000256" key="1">
    <source>
        <dbReference type="ARBA" id="ARBA00010333"/>
    </source>
</evidence>
<sequence>MRIPKSLIPAAALITAIGLVATHGVSSAANPGITPPVAENPSFAPGSTMQKIQDRGHLRIGTRYDHPGLSAGNLRGQQEGFEIDLGEYIAGKLGLRADQIQYVEASSANREQFLAQDKVDLVMATYSITDKRKKVVSFAGPYAAISLDMVALRGNPAGIQDPQTPRGTRVCSTTGGQVSATIREEFPQTDLIEFDVSSKCIDALKNGTVDALATHGPIGAGYVSKDTEELEMVGRPFYQDNWAIGISKGDTGFCQWLGRTLQQASDDGSYSRAWDASLGRYSKQPMILPEPQQCS</sequence>
<comment type="similarity">
    <text evidence="1">Belongs to the bacterial solute-binding protein 3 family.</text>
</comment>
<dbReference type="PANTHER" id="PTHR30085">
    <property type="entry name" value="AMINO ACID ABC TRANSPORTER PERMEASE"/>
    <property type="match status" value="1"/>
</dbReference>
<dbReference type="Proteomes" id="UP000580474">
    <property type="component" value="Unassembled WGS sequence"/>
</dbReference>
<comment type="caution">
    <text evidence="6">The sequence shown here is derived from an EMBL/GenBank/DDBJ whole genome shotgun (WGS) entry which is preliminary data.</text>
</comment>
<dbReference type="GO" id="GO:0005576">
    <property type="term" value="C:extracellular region"/>
    <property type="evidence" value="ECO:0007669"/>
    <property type="project" value="TreeGrafter"/>
</dbReference>
<evidence type="ECO:0000256" key="2">
    <source>
        <dbReference type="ARBA" id="ARBA00022448"/>
    </source>
</evidence>
<name>A0A840NEY0_9PSEU</name>
<proteinExistence type="inferred from homology"/>
<evidence type="ECO:0000313" key="7">
    <source>
        <dbReference type="Proteomes" id="UP000580474"/>
    </source>
</evidence>
<dbReference type="Pfam" id="PF00497">
    <property type="entry name" value="SBP_bac_3"/>
    <property type="match status" value="1"/>
</dbReference>
<keyword evidence="2" id="KW-0813">Transport</keyword>
<dbReference type="Gene3D" id="3.40.190.10">
    <property type="entry name" value="Periplasmic binding protein-like II"/>
    <property type="match status" value="2"/>
</dbReference>
<dbReference type="InterPro" id="IPR051455">
    <property type="entry name" value="Bact_solute-bind_prot3"/>
</dbReference>
<feature type="signal peptide" evidence="4">
    <location>
        <begin position="1"/>
        <end position="28"/>
    </location>
</feature>